<protein>
    <recommendedName>
        <fullName evidence="3">Threonyl-tRNA synthetase</fullName>
    </recommendedName>
</protein>
<dbReference type="Pfam" id="PF03129">
    <property type="entry name" value="HGTP_anticodon"/>
    <property type="match status" value="1"/>
</dbReference>
<organism evidence="6">
    <name type="scientific">Menopon gallinae</name>
    <name type="common">poultry shaft louse</name>
    <dbReference type="NCBI Taxonomy" id="328185"/>
    <lineage>
        <taxon>Eukaryota</taxon>
        <taxon>Metazoa</taxon>
        <taxon>Ecdysozoa</taxon>
        <taxon>Arthropoda</taxon>
        <taxon>Hexapoda</taxon>
        <taxon>Insecta</taxon>
        <taxon>Pterygota</taxon>
        <taxon>Neoptera</taxon>
        <taxon>Paraneoptera</taxon>
        <taxon>Psocodea</taxon>
        <taxon>Troctomorpha</taxon>
        <taxon>Phthiraptera</taxon>
        <taxon>Amblycera</taxon>
        <taxon>Menoponidae</taxon>
        <taxon>Menopon</taxon>
    </lineage>
</organism>
<dbReference type="InterPro" id="IPR004154">
    <property type="entry name" value="Anticodon-bd"/>
</dbReference>
<evidence type="ECO:0000256" key="2">
    <source>
        <dbReference type="ARBA" id="ARBA00022917"/>
    </source>
</evidence>
<dbReference type="SUPFAM" id="SSF52954">
    <property type="entry name" value="Class II aaRS ABD-related"/>
    <property type="match status" value="1"/>
</dbReference>
<name>A0AAW2H6V8_9NEOP</name>
<reference evidence="6" key="1">
    <citation type="journal article" date="2024" name="Gigascience">
        <title>Chromosome-level genome of the poultry shaft louse Menopon gallinae provides insight into the host-switching and adaptive evolution of parasitic lice.</title>
        <authorList>
            <person name="Xu Y."/>
            <person name="Ma L."/>
            <person name="Liu S."/>
            <person name="Liang Y."/>
            <person name="Liu Q."/>
            <person name="He Z."/>
            <person name="Tian L."/>
            <person name="Duan Y."/>
            <person name="Cai W."/>
            <person name="Li H."/>
            <person name="Song F."/>
        </authorList>
    </citation>
    <scope>NUCLEOTIDE SEQUENCE</scope>
    <source>
        <strain evidence="6">Cailab_2023a</strain>
    </source>
</reference>
<dbReference type="GO" id="GO:0006435">
    <property type="term" value="P:threonyl-tRNA aminoacylation"/>
    <property type="evidence" value="ECO:0007669"/>
    <property type="project" value="InterPro"/>
</dbReference>
<evidence type="ECO:0000259" key="4">
    <source>
        <dbReference type="Pfam" id="PF00587"/>
    </source>
</evidence>
<feature type="domain" description="Anticodon-binding" evidence="5">
    <location>
        <begin position="138"/>
        <end position="226"/>
    </location>
</feature>
<accession>A0AAW2H6V8</accession>
<dbReference type="SUPFAM" id="SSF55681">
    <property type="entry name" value="Class II aaRS and biotin synthetases"/>
    <property type="match status" value="1"/>
</dbReference>
<evidence type="ECO:0000313" key="6">
    <source>
        <dbReference type="EMBL" id="KAL0265440.1"/>
    </source>
</evidence>
<dbReference type="CDD" id="cd00860">
    <property type="entry name" value="ThrRS_anticodon"/>
    <property type="match status" value="1"/>
</dbReference>
<dbReference type="InterPro" id="IPR045864">
    <property type="entry name" value="aa-tRNA-synth_II/BPL/LPL"/>
</dbReference>
<dbReference type="PANTHER" id="PTHR11451">
    <property type="entry name" value="THREONINE-TRNA LIGASE"/>
    <property type="match status" value="1"/>
</dbReference>
<dbReference type="InterPro" id="IPR047246">
    <property type="entry name" value="ThrRS_anticodon"/>
</dbReference>
<feature type="domain" description="Aminoacyl-tRNA synthetase class II (G/ P/ S/T)" evidence="4">
    <location>
        <begin position="39"/>
        <end position="126"/>
    </location>
</feature>
<dbReference type="InterPro" id="IPR002320">
    <property type="entry name" value="Thr-tRNA-ligase_IIa"/>
</dbReference>
<dbReference type="PRINTS" id="PR01047">
    <property type="entry name" value="TRNASYNTHTHR"/>
</dbReference>
<dbReference type="PANTHER" id="PTHR11451:SF44">
    <property type="entry name" value="THREONINE--TRNA LIGASE, CHLOROPLASTIC_MITOCHONDRIAL 2"/>
    <property type="match status" value="1"/>
</dbReference>
<gene>
    <name evidence="6" type="ORF">PYX00_011049</name>
</gene>
<sequence length="233" mass="27166">MMPISSVVKISKIKAYLSTKPQKAVGEQDKWDLATSSLKKALIHQGLDYELDEGGGAFYGPKIDLKIQDSMQREWQMSTIQFDFNLPERFNMTYIDRSGQKRRPFMIHRALLGSLERFFGVLIEHFAGAFPVWLAPVQARVVSVSEKYEDYAFEIFEFLRQKGIRVEHERSDKRLSAKIREAQEEKIPYILIVGEKEVQNRSVSLRLREGKQQNDRQWQEVVDEIKLAIAEKR</sequence>
<comment type="similarity">
    <text evidence="1">Belongs to the class-II aminoacyl-tRNA synthetase family.</text>
</comment>
<dbReference type="GO" id="GO:0005524">
    <property type="term" value="F:ATP binding"/>
    <property type="evidence" value="ECO:0007669"/>
    <property type="project" value="InterPro"/>
</dbReference>
<evidence type="ECO:0000256" key="1">
    <source>
        <dbReference type="ARBA" id="ARBA00008226"/>
    </source>
</evidence>
<evidence type="ECO:0000256" key="3">
    <source>
        <dbReference type="ARBA" id="ARBA00031900"/>
    </source>
</evidence>
<dbReference type="GO" id="GO:0005737">
    <property type="term" value="C:cytoplasm"/>
    <property type="evidence" value="ECO:0007669"/>
    <property type="project" value="InterPro"/>
</dbReference>
<comment type="caution">
    <text evidence="6">The sequence shown here is derived from an EMBL/GenBank/DDBJ whole genome shotgun (WGS) entry which is preliminary data.</text>
</comment>
<dbReference type="Gene3D" id="3.40.50.800">
    <property type="entry name" value="Anticodon-binding domain"/>
    <property type="match status" value="1"/>
</dbReference>
<dbReference type="GO" id="GO:0004829">
    <property type="term" value="F:threonine-tRNA ligase activity"/>
    <property type="evidence" value="ECO:0007669"/>
    <property type="project" value="InterPro"/>
</dbReference>
<keyword evidence="2" id="KW-0648">Protein biosynthesis</keyword>
<evidence type="ECO:0000259" key="5">
    <source>
        <dbReference type="Pfam" id="PF03129"/>
    </source>
</evidence>
<dbReference type="InterPro" id="IPR036621">
    <property type="entry name" value="Anticodon-bd_dom_sf"/>
</dbReference>
<dbReference type="AlphaFoldDB" id="A0AAW2H6V8"/>
<proteinExistence type="inferred from homology"/>
<dbReference type="EMBL" id="JARGDH010000026">
    <property type="protein sequence ID" value="KAL0265440.1"/>
    <property type="molecule type" value="Genomic_DNA"/>
</dbReference>
<dbReference type="Gene3D" id="3.30.930.10">
    <property type="entry name" value="Bira Bifunctional Protein, Domain 2"/>
    <property type="match status" value="1"/>
</dbReference>
<dbReference type="Pfam" id="PF00587">
    <property type="entry name" value="tRNA-synt_2b"/>
    <property type="match status" value="1"/>
</dbReference>
<dbReference type="InterPro" id="IPR002314">
    <property type="entry name" value="aa-tRNA-synt_IIb"/>
</dbReference>
<dbReference type="FunFam" id="3.40.50.800:FF:000001">
    <property type="entry name" value="Threonine--tRNA ligase"/>
    <property type="match status" value="1"/>
</dbReference>